<comment type="caution">
    <text evidence="1">The sequence shown here is derived from an EMBL/GenBank/DDBJ whole genome shotgun (WGS) entry which is preliminary data.</text>
</comment>
<gene>
    <name evidence="1" type="ORF">K1J50_02205</name>
</gene>
<accession>A0ABS7EY62</accession>
<dbReference type="Proteomes" id="UP001519924">
    <property type="component" value="Unassembled WGS sequence"/>
</dbReference>
<evidence type="ECO:0000313" key="1">
    <source>
        <dbReference type="EMBL" id="MBW8268291.1"/>
    </source>
</evidence>
<organism evidence="1 2">
    <name type="scientific">Caldovatus aquaticus</name>
    <dbReference type="NCBI Taxonomy" id="2865671"/>
    <lineage>
        <taxon>Bacteria</taxon>
        <taxon>Pseudomonadati</taxon>
        <taxon>Pseudomonadota</taxon>
        <taxon>Alphaproteobacteria</taxon>
        <taxon>Acetobacterales</taxon>
        <taxon>Roseomonadaceae</taxon>
        <taxon>Caldovatus</taxon>
    </lineage>
</organism>
<reference evidence="1 2" key="1">
    <citation type="submission" date="2021-08" db="EMBL/GenBank/DDBJ databases">
        <title>Caldovatus sediminis gen. nov., sp. nov., a moderately thermophilic bacterium isolated from a hot spring.</title>
        <authorList>
            <person name="Hu C.-J."/>
            <person name="Li W.-J."/>
            <person name="Xian W.-D."/>
        </authorList>
    </citation>
    <scope>NUCLEOTIDE SEQUENCE [LARGE SCALE GENOMIC DNA]</scope>
    <source>
        <strain evidence="1 2">SYSU G05006</strain>
    </source>
</reference>
<evidence type="ECO:0000313" key="2">
    <source>
        <dbReference type="Proteomes" id="UP001519924"/>
    </source>
</evidence>
<protein>
    <submittedName>
        <fullName evidence="1">Uncharacterized protein</fullName>
    </submittedName>
</protein>
<keyword evidence="2" id="KW-1185">Reference proteome</keyword>
<dbReference type="EMBL" id="JAHZUY010000003">
    <property type="protein sequence ID" value="MBW8268291.1"/>
    <property type="molecule type" value="Genomic_DNA"/>
</dbReference>
<dbReference type="RefSeq" id="WP_220115798.1">
    <property type="nucleotide sequence ID" value="NZ_JAHZUY010000003.1"/>
</dbReference>
<proteinExistence type="predicted"/>
<sequence length="76" mass="9085">MTPEERIDRACFELMTAEDLAPLRLWWEREALRSVLPPGPVDPNRLLMLQGDRERFLAVMARAERHRRRMQQKEPT</sequence>
<name>A0ABS7EY62_9PROT</name>